<keyword evidence="3" id="KW-1185">Reference proteome</keyword>
<evidence type="ECO:0000256" key="1">
    <source>
        <dbReference type="SAM" id="Phobius"/>
    </source>
</evidence>
<sequence>MPKVSILRHQSAISRPESPYPYTRDMLPMRPLSTAEWMELLGSSDINEYSMLDDFTWLCLAVLSTTTALVGLRQVILPFWKSDARYLGFTADLYVFPHFLKIAYDISIWDILFGLVMQIVGFMVARNIYTVTPFLLIYAGVIFYRYMSYSPPQIPDCDKEPSGSVN</sequence>
<proteinExistence type="predicted"/>
<comment type="caution">
    <text evidence="2">The sequence shown here is derived from an EMBL/GenBank/DDBJ whole genome shotgun (WGS) entry which is preliminary data.</text>
</comment>
<protein>
    <submittedName>
        <fullName evidence="2">Uncharacterized protein</fullName>
    </submittedName>
</protein>
<name>A0ABD3AF43_9GENT</name>
<dbReference type="EMBL" id="JBJUIK010000004">
    <property type="protein sequence ID" value="KAL3530450.1"/>
    <property type="molecule type" value="Genomic_DNA"/>
</dbReference>
<gene>
    <name evidence="2" type="ORF">ACH5RR_009772</name>
</gene>
<evidence type="ECO:0000313" key="3">
    <source>
        <dbReference type="Proteomes" id="UP001630127"/>
    </source>
</evidence>
<feature type="transmembrane region" description="Helical" evidence="1">
    <location>
        <begin position="96"/>
        <end position="116"/>
    </location>
</feature>
<keyword evidence="1" id="KW-0472">Membrane</keyword>
<organism evidence="2 3">
    <name type="scientific">Cinchona calisaya</name>
    <dbReference type="NCBI Taxonomy" id="153742"/>
    <lineage>
        <taxon>Eukaryota</taxon>
        <taxon>Viridiplantae</taxon>
        <taxon>Streptophyta</taxon>
        <taxon>Embryophyta</taxon>
        <taxon>Tracheophyta</taxon>
        <taxon>Spermatophyta</taxon>
        <taxon>Magnoliopsida</taxon>
        <taxon>eudicotyledons</taxon>
        <taxon>Gunneridae</taxon>
        <taxon>Pentapetalae</taxon>
        <taxon>asterids</taxon>
        <taxon>lamiids</taxon>
        <taxon>Gentianales</taxon>
        <taxon>Rubiaceae</taxon>
        <taxon>Cinchonoideae</taxon>
        <taxon>Cinchoneae</taxon>
        <taxon>Cinchona</taxon>
    </lineage>
</organism>
<feature type="transmembrane region" description="Helical" evidence="1">
    <location>
        <begin position="128"/>
        <end position="147"/>
    </location>
</feature>
<reference evidence="2 3" key="1">
    <citation type="submission" date="2024-11" db="EMBL/GenBank/DDBJ databases">
        <title>A near-complete genome assembly of Cinchona calisaya.</title>
        <authorList>
            <person name="Lian D.C."/>
            <person name="Zhao X.W."/>
            <person name="Wei L."/>
        </authorList>
    </citation>
    <scope>NUCLEOTIDE SEQUENCE [LARGE SCALE GENOMIC DNA]</scope>
    <source>
        <tissue evidence="2">Nenye</tissue>
    </source>
</reference>
<accession>A0ABD3AF43</accession>
<evidence type="ECO:0000313" key="2">
    <source>
        <dbReference type="EMBL" id="KAL3530450.1"/>
    </source>
</evidence>
<dbReference type="Proteomes" id="UP001630127">
    <property type="component" value="Unassembled WGS sequence"/>
</dbReference>
<keyword evidence="1" id="KW-1133">Transmembrane helix</keyword>
<keyword evidence="1" id="KW-0812">Transmembrane</keyword>
<feature type="transmembrane region" description="Helical" evidence="1">
    <location>
        <begin position="55"/>
        <end position="76"/>
    </location>
</feature>
<dbReference type="AlphaFoldDB" id="A0ABD3AF43"/>